<feature type="region of interest" description="Disordered" evidence="9">
    <location>
        <begin position="1"/>
        <end position="47"/>
    </location>
</feature>
<comment type="catalytic activity">
    <reaction evidence="1">
        <text>3',5'-cyclic GMP + H2O = GMP + H(+)</text>
        <dbReference type="Rhea" id="RHEA:16957"/>
        <dbReference type="ChEBI" id="CHEBI:15377"/>
        <dbReference type="ChEBI" id="CHEBI:15378"/>
        <dbReference type="ChEBI" id="CHEBI:57746"/>
        <dbReference type="ChEBI" id="CHEBI:58115"/>
        <dbReference type="EC" id="3.1.4.35"/>
    </reaction>
</comment>
<keyword evidence="6" id="KW-0378">Hydrolase</keyword>
<proteinExistence type="inferred from homology"/>
<dbReference type="AlphaFoldDB" id="A0A9W7WLA5"/>
<protein>
    <recommendedName>
        <fullName evidence="3">3',5'-cyclic-GMP phosphodiesterase</fullName>
        <ecNumber evidence="3">3.1.4.35</ecNumber>
    </recommendedName>
</protein>
<evidence type="ECO:0000256" key="3">
    <source>
        <dbReference type="ARBA" id="ARBA00012319"/>
    </source>
</evidence>
<dbReference type="Gene3D" id="4.10.1120.10">
    <property type="entry name" value="Retinal cGMP phosphodiesterase, gamma subunit"/>
    <property type="match status" value="1"/>
</dbReference>
<evidence type="ECO:0000256" key="2">
    <source>
        <dbReference type="ARBA" id="ARBA00006377"/>
    </source>
</evidence>
<comment type="similarity">
    <text evidence="2">Belongs to the rod/cone cGMP-PDE gamma subunit family.</text>
</comment>
<evidence type="ECO:0000256" key="9">
    <source>
        <dbReference type="SAM" id="MobiDB-lite"/>
    </source>
</evidence>
<name>A0A9W7WLA5_TRIRA</name>
<feature type="compositionally biased region" description="Low complexity" evidence="9">
    <location>
        <begin position="1"/>
        <end position="27"/>
    </location>
</feature>
<gene>
    <name evidence="10" type="ORF">IRJ41_006209</name>
</gene>
<dbReference type="GO" id="GO:0047555">
    <property type="term" value="F:3',5'-cyclic-GMP phosphodiesterase activity"/>
    <property type="evidence" value="ECO:0007669"/>
    <property type="project" value="UniProtKB-EC"/>
</dbReference>
<dbReference type="EC" id="3.1.4.35" evidence="3"/>
<keyword evidence="4" id="KW-0140">cGMP</keyword>
<sequence length="114" mass="12487">MSSGNSTDSFSDSPITPTRVGGPTTPRRMTRQFKSKPPKKGVKAHHRGVSLHGKPSAIWSCTSLPSMVLPEEEAKFLGEDVSLAVKWIRLCLWIPPEGCCISGHVHCLVLYCKL</sequence>
<dbReference type="GO" id="GO:0030553">
    <property type="term" value="F:cGMP binding"/>
    <property type="evidence" value="ECO:0007669"/>
    <property type="project" value="InterPro"/>
</dbReference>
<organism evidence="10 11">
    <name type="scientific">Triplophysa rosa</name>
    <name type="common">Cave loach</name>
    <dbReference type="NCBI Taxonomy" id="992332"/>
    <lineage>
        <taxon>Eukaryota</taxon>
        <taxon>Metazoa</taxon>
        <taxon>Chordata</taxon>
        <taxon>Craniata</taxon>
        <taxon>Vertebrata</taxon>
        <taxon>Euteleostomi</taxon>
        <taxon>Actinopterygii</taxon>
        <taxon>Neopterygii</taxon>
        <taxon>Teleostei</taxon>
        <taxon>Ostariophysi</taxon>
        <taxon>Cypriniformes</taxon>
        <taxon>Nemacheilidae</taxon>
        <taxon>Triplophysa</taxon>
    </lineage>
</organism>
<evidence type="ECO:0000313" key="11">
    <source>
        <dbReference type="Proteomes" id="UP001059041"/>
    </source>
</evidence>
<evidence type="ECO:0000256" key="4">
    <source>
        <dbReference type="ARBA" id="ARBA00022535"/>
    </source>
</evidence>
<dbReference type="InterPro" id="IPR037030">
    <property type="entry name" value="PDE6_gamma_sf"/>
</dbReference>
<dbReference type="Pfam" id="PF04868">
    <property type="entry name" value="PDE6_gamma"/>
    <property type="match status" value="1"/>
</dbReference>
<dbReference type="Proteomes" id="UP001059041">
    <property type="component" value="Linkage Group LG11"/>
</dbReference>
<evidence type="ECO:0000256" key="8">
    <source>
        <dbReference type="ARBA" id="ARBA00025377"/>
    </source>
</evidence>
<keyword evidence="11" id="KW-1185">Reference proteome</keyword>
<dbReference type="GO" id="GO:0007601">
    <property type="term" value="P:visual perception"/>
    <property type="evidence" value="ECO:0007669"/>
    <property type="project" value="UniProtKB-KW"/>
</dbReference>
<comment type="caution">
    <text evidence="10">The sequence shown here is derived from an EMBL/GenBank/DDBJ whole genome shotgun (WGS) entry which is preliminary data.</text>
</comment>
<evidence type="ECO:0000313" key="10">
    <source>
        <dbReference type="EMBL" id="KAI7803385.1"/>
    </source>
</evidence>
<evidence type="ECO:0000256" key="5">
    <source>
        <dbReference type="ARBA" id="ARBA00022606"/>
    </source>
</evidence>
<keyword evidence="5" id="KW-0716">Sensory transduction</keyword>
<reference evidence="10" key="1">
    <citation type="submission" date="2021-02" db="EMBL/GenBank/DDBJ databases">
        <title>Comparative genomics reveals that relaxation of natural selection precedes convergent phenotypic evolution of cavefish.</title>
        <authorList>
            <person name="Peng Z."/>
        </authorList>
    </citation>
    <scope>NUCLEOTIDE SEQUENCE</scope>
    <source>
        <tissue evidence="10">Muscle</tissue>
    </source>
</reference>
<keyword evidence="7" id="KW-0844">Vision</keyword>
<comment type="function">
    <text evidence="8">Participates in processes of transmission and amplification of the visual signal. cGMP-PDEs are the effector molecules in G-protein-mediated phototransduction in vertebrate rods and cones.</text>
</comment>
<feature type="compositionally biased region" description="Basic residues" evidence="9">
    <location>
        <begin position="28"/>
        <end position="47"/>
    </location>
</feature>
<evidence type="ECO:0000256" key="6">
    <source>
        <dbReference type="ARBA" id="ARBA00022801"/>
    </source>
</evidence>
<accession>A0A9W7WLA5</accession>
<evidence type="ECO:0000256" key="1">
    <source>
        <dbReference type="ARBA" id="ARBA00000583"/>
    </source>
</evidence>
<dbReference type="EMBL" id="JAFHDT010000011">
    <property type="protein sequence ID" value="KAI7803385.1"/>
    <property type="molecule type" value="Genomic_DNA"/>
</dbReference>
<evidence type="ECO:0000256" key="7">
    <source>
        <dbReference type="ARBA" id="ARBA00023305"/>
    </source>
</evidence>
<dbReference type="InterPro" id="IPR006952">
    <property type="entry name" value="PDE6_gamma"/>
</dbReference>